<name>A0A8S4QZ47_9NEOP</name>
<gene>
    <name evidence="1" type="primary">jg20500</name>
    <name evidence="1" type="ORF">PAEG_LOCUS7542</name>
</gene>
<evidence type="ECO:0000313" key="1">
    <source>
        <dbReference type="EMBL" id="CAH2226883.1"/>
    </source>
</evidence>
<sequence>MPENSPQFSQRCAESIKPHWASVIDYGLNPFSLCEEIRVLQWAGNGLIDDDDNDFVGKIVLPHKLRYLENMLNAEVIAKAAKIRQRMEANPNNQDNEKSWPLILAKYQADDKRNMPAYSYDSLYARRVPNL</sequence>
<reference evidence="1" key="1">
    <citation type="submission" date="2022-03" db="EMBL/GenBank/DDBJ databases">
        <authorList>
            <person name="Lindestad O."/>
        </authorList>
    </citation>
    <scope>NUCLEOTIDE SEQUENCE</scope>
</reference>
<dbReference type="OrthoDB" id="7138239at2759"/>
<dbReference type="AlphaFoldDB" id="A0A8S4QZ47"/>
<comment type="caution">
    <text evidence="1">The sequence shown here is derived from an EMBL/GenBank/DDBJ whole genome shotgun (WGS) entry which is preliminary data.</text>
</comment>
<dbReference type="EMBL" id="CAKXAJ010022201">
    <property type="protein sequence ID" value="CAH2226883.1"/>
    <property type="molecule type" value="Genomic_DNA"/>
</dbReference>
<accession>A0A8S4QZ47</accession>
<organism evidence="1 2">
    <name type="scientific">Pararge aegeria aegeria</name>
    <dbReference type="NCBI Taxonomy" id="348720"/>
    <lineage>
        <taxon>Eukaryota</taxon>
        <taxon>Metazoa</taxon>
        <taxon>Ecdysozoa</taxon>
        <taxon>Arthropoda</taxon>
        <taxon>Hexapoda</taxon>
        <taxon>Insecta</taxon>
        <taxon>Pterygota</taxon>
        <taxon>Neoptera</taxon>
        <taxon>Endopterygota</taxon>
        <taxon>Lepidoptera</taxon>
        <taxon>Glossata</taxon>
        <taxon>Ditrysia</taxon>
        <taxon>Papilionoidea</taxon>
        <taxon>Nymphalidae</taxon>
        <taxon>Satyrinae</taxon>
        <taxon>Satyrini</taxon>
        <taxon>Parargina</taxon>
        <taxon>Pararge</taxon>
    </lineage>
</organism>
<keyword evidence="2" id="KW-1185">Reference proteome</keyword>
<evidence type="ECO:0000313" key="2">
    <source>
        <dbReference type="Proteomes" id="UP000838756"/>
    </source>
</evidence>
<dbReference type="Proteomes" id="UP000838756">
    <property type="component" value="Unassembled WGS sequence"/>
</dbReference>
<proteinExistence type="predicted"/>
<protein>
    <submittedName>
        <fullName evidence="1">Jg20500 protein</fullName>
    </submittedName>
</protein>